<feature type="signal peptide" evidence="2">
    <location>
        <begin position="1"/>
        <end position="23"/>
    </location>
</feature>
<sequence>MKKFMAGLLVSASILGFVATASAAETDNGDGTKVVTEAGTSTVPVQGTLGADNSKPDAGIDEGNTDWVNVTVPSTTLFYSAGTATTIKSPTYTIENHSGRPVTVSVDSFNSQAAGGDLSKVASLNVALDAHLGSATTNVPVIDGGTPKGNAIGTKIGELANSEGKLTASGTAGQATALTFGYSGSFAKGVVTSPITEMYDLGLKFTPTKW</sequence>
<evidence type="ECO:0008006" key="5">
    <source>
        <dbReference type="Google" id="ProtNLM"/>
    </source>
</evidence>
<gene>
    <name evidence="3" type="ORF">JZO70_17440</name>
</gene>
<evidence type="ECO:0000313" key="3">
    <source>
        <dbReference type="EMBL" id="MBO1307962.1"/>
    </source>
</evidence>
<feature type="chain" id="PRO_5047486983" description="WxL domain-containing protein" evidence="2">
    <location>
        <begin position="24"/>
        <end position="210"/>
    </location>
</feature>
<accession>A0ABS3LE97</accession>
<reference evidence="3 4" key="1">
    <citation type="submission" date="2021-03" db="EMBL/GenBank/DDBJ databases">
        <title>Enterococcal diversity collection.</title>
        <authorList>
            <person name="Gilmore M.S."/>
            <person name="Schwartzman J."/>
            <person name="Van Tyne D."/>
            <person name="Martin M."/>
            <person name="Earl A.M."/>
            <person name="Manson A.L."/>
            <person name="Straub T."/>
            <person name="Salamzade R."/>
            <person name="Saavedra J."/>
            <person name="Lebreton F."/>
            <person name="Prichula J."/>
            <person name="Schaufler K."/>
            <person name="Gaca A."/>
            <person name="Sgardioli B."/>
            <person name="Wagenaar J."/>
            <person name="Strong T."/>
        </authorList>
    </citation>
    <scope>NUCLEOTIDE SEQUENCE [LARGE SCALE GENOMIC DNA]</scope>
    <source>
        <strain evidence="3 4">669A</strain>
    </source>
</reference>
<evidence type="ECO:0000256" key="1">
    <source>
        <dbReference type="SAM" id="MobiDB-lite"/>
    </source>
</evidence>
<keyword evidence="2" id="KW-0732">Signal</keyword>
<proteinExistence type="predicted"/>
<dbReference type="EMBL" id="JAFREM010000029">
    <property type="protein sequence ID" value="MBO1307962.1"/>
    <property type="molecule type" value="Genomic_DNA"/>
</dbReference>
<dbReference type="Proteomes" id="UP000664601">
    <property type="component" value="Unassembled WGS sequence"/>
</dbReference>
<comment type="caution">
    <text evidence="3">The sequence shown here is derived from an EMBL/GenBank/DDBJ whole genome shotgun (WGS) entry which is preliminary data.</text>
</comment>
<protein>
    <recommendedName>
        <fullName evidence="5">WxL domain-containing protein</fullName>
    </recommendedName>
</protein>
<feature type="region of interest" description="Disordered" evidence="1">
    <location>
        <begin position="43"/>
        <end position="62"/>
    </location>
</feature>
<organism evidence="3 4">
    <name type="scientific">Candidatus Enterococcus moelleringii</name>
    <dbReference type="NCBI Taxonomy" id="2815325"/>
    <lineage>
        <taxon>Bacteria</taxon>
        <taxon>Bacillati</taxon>
        <taxon>Bacillota</taxon>
        <taxon>Bacilli</taxon>
        <taxon>Lactobacillales</taxon>
        <taxon>Enterococcaceae</taxon>
        <taxon>Enterococcus</taxon>
    </lineage>
</organism>
<evidence type="ECO:0000256" key="2">
    <source>
        <dbReference type="SAM" id="SignalP"/>
    </source>
</evidence>
<dbReference type="RefSeq" id="WP_207674957.1">
    <property type="nucleotide sequence ID" value="NZ_JAFREM010000029.1"/>
</dbReference>
<keyword evidence="4" id="KW-1185">Reference proteome</keyword>
<evidence type="ECO:0000313" key="4">
    <source>
        <dbReference type="Proteomes" id="UP000664601"/>
    </source>
</evidence>
<name>A0ABS3LE97_9ENTE</name>